<feature type="compositionally biased region" description="Basic and acidic residues" evidence="1">
    <location>
        <begin position="1"/>
        <end position="11"/>
    </location>
</feature>
<keyword evidence="3" id="KW-1185">Reference proteome</keyword>
<protein>
    <recommendedName>
        <fullName evidence="4">Helix-turn-helix domain-containing protein</fullName>
    </recommendedName>
</protein>
<dbReference type="Proteomes" id="UP001329915">
    <property type="component" value="Chromosome"/>
</dbReference>
<organism evidence="2 3">
    <name type="scientific">Metallumcola ferriviriculae</name>
    <dbReference type="NCBI Taxonomy" id="3039180"/>
    <lineage>
        <taxon>Bacteria</taxon>
        <taxon>Bacillati</taxon>
        <taxon>Bacillota</taxon>
        <taxon>Clostridia</taxon>
        <taxon>Neomoorellales</taxon>
        <taxon>Desulfitibacteraceae</taxon>
        <taxon>Metallumcola</taxon>
    </lineage>
</organism>
<gene>
    <name evidence="2" type="ORF">MFMK1_001538</name>
</gene>
<dbReference type="KEGG" id="dbc:MFMK1_001538"/>
<feature type="region of interest" description="Disordered" evidence="1">
    <location>
        <begin position="1"/>
        <end position="61"/>
    </location>
</feature>
<dbReference type="RefSeq" id="WP_366924557.1">
    <property type="nucleotide sequence ID" value="NZ_CP121694.1"/>
</dbReference>
<evidence type="ECO:0000313" key="3">
    <source>
        <dbReference type="Proteomes" id="UP001329915"/>
    </source>
</evidence>
<dbReference type="EMBL" id="CP121694">
    <property type="protein sequence ID" value="WRO21726.1"/>
    <property type="molecule type" value="Genomic_DNA"/>
</dbReference>
<sequence>MTEKNKNKEYEAEFVSEHLGSATRVNLDGKSEKEGDVTAGSEGNRHPSDDFSTLGPPWDLQPSLKEKAEEIGVDVDQLIDGFKQNKSDQEIAQEFGVTAKAINYLRDDFEKFGLHSMQGISGGD</sequence>
<name>A0AAU0UNF6_9FIRM</name>
<evidence type="ECO:0008006" key="4">
    <source>
        <dbReference type="Google" id="ProtNLM"/>
    </source>
</evidence>
<proteinExistence type="predicted"/>
<accession>A0AAU0UNF6</accession>
<evidence type="ECO:0000313" key="2">
    <source>
        <dbReference type="EMBL" id="WRO21726.1"/>
    </source>
</evidence>
<feature type="compositionally biased region" description="Basic and acidic residues" evidence="1">
    <location>
        <begin position="27"/>
        <end position="36"/>
    </location>
</feature>
<dbReference type="AlphaFoldDB" id="A0AAU0UNF6"/>
<evidence type="ECO:0000256" key="1">
    <source>
        <dbReference type="SAM" id="MobiDB-lite"/>
    </source>
</evidence>
<reference evidence="2 3" key="1">
    <citation type="submission" date="2023-04" db="EMBL/GenBank/DDBJ databases">
        <authorList>
            <person name="Hsu D."/>
        </authorList>
    </citation>
    <scope>NUCLEOTIDE SEQUENCE [LARGE SCALE GENOMIC DNA]</scope>
    <source>
        <strain evidence="2 3">MK1</strain>
    </source>
</reference>